<dbReference type="KEGG" id="rhoz:GXP67_07765"/>
<dbReference type="RefSeq" id="WP_162442613.1">
    <property type="nucleotide sequence ID" value="NZ_CP048222.1"/>
</dbReference>
<evidence type="ECO:0000313" key="1">
    <source>
        <dbReference type="EMBL" id="QHT66559.1"/>
    </source>
</evidence>
<accession>A0A6C0GEW9</accession>
<proteinExistence type="predicted"/>
<organism evidence="1 2">
    <name type="scientific">Rhodocytophaga rosea</name>
    <dbReference type="NCBI Taxonomy" id="2704465"/>
    <lineage>
        <taxon>Bacteria</taxon>
        <taxon>Pseudomonadati</taxon>
        <taxon>Bacteroidota</taxon>
        <taxon>Cytophagia</taxon>
        <taxon>Cytophagales</taxon>
        <taxon>Rhodocytophagaceae</taxon>
        <taxon>Rhodocytophaga</taxon>
    </lineage>
</organism>
<protein>
    <submittedName>
        <fullName evidence="1">Uncharacterized protein</fullName>
    </submittedName>
</protein>
<evidence type="ECO:0000313" key="2">
    <source>
        <dbReference type="Proteomes" id="UP000480178"/>
    </source>
</evidence>
<name>A0A6C0GEW9_9BACT</name>
<sequence>MIESHWTYFLALEEDFMNTGRYVEITPDNYKVYSIEYAKILQAVGAEIEIVCQRFCSCMEPSLNFRHASMEEYRQVITAHFPRFYQMDISIDSYKITLQPWLEWNNNLNPSWWEAYENIRYNRFVYYKEANLKNTLHALAALMGLLLYYFKKHKNEVPLVFPKLMDCSYFPSSMIIEEGRSLPDFVMN</sequence>
<dbReference type="EMBL" id="CP048222">
    <property type="protein sequence ID" value="QHT66559.1"/>
    <property type="molecule type" value="Genomic_DNA"/>
</dbReference>
<dbReference type="AlphaFoldDB" id="A0A6C0GEW9"/>
<reference evidence="1 2" key="1">
    <citation type="submission" date="2020-01" db="EMBL/GenBank/DDBJ databases">
        <authorList>
            <person name="Kim M.K."/>
        </authorList>
    </citation>
    <scope>NUCLEOTIDE SEQUENCE [LARGE SCALE GENOMIC DNA]</scope>
    <source>
        <strain evidence="1 2">172606-1</strain>
    </source>
</reference>
<dbReference type="Proteomes" id="UP000480178">
    <property type="component" value="Chromosome"/>
</dbReference>
<gene>
    <name evidence="1" type="ORF">GXP67_07765</name>
</gene>
<keyword evidence="2" id="KW-1185">Reference proteome</keyword>